<dbReference type="AlphaFoldDB" id="A0AAE0GNZ1"/>
<proteinExistence type="predicted"/>
<evidence type="ECO:0000313" key="4">
    <source>
        <dbReference type="Proteomes" id="UP001190700"/>
    </source>
</evidence>
<evidence type="ECO:0000256" key="2">
    <source>
        <dbReference type="SAM" id="MobiDB-lite"/>
    </source>
</evidence>
<feature type="compositionally biased region" description="Polar residues" evidence="2">
    <location>
        <begin position="183"/>
        <end position="215"/>
    </location>
</feature>
<feature type="region of interest" description="Disordered" evidence="2">
    <location>
        <begin position="591"/>
        <end position="623"/>
    </location>
</feature>
<name>A0AAE0GNZ1_9CHLO</name>
<gene>
    <name evidence="3" type="ORF">CYMTET_11283</name>
</gene>
<keyword evidence="1" id="KW-0175">Coiled coil</keyword>
<evidence type="ECO:0000256" key="1">
    <source>
        <dbReference type="SAM" id="Coils"/>
    </source>
</evidence>
<organism evidence="3 4">
    <name type="scientific">Cymbomonas tetramitiformis</name>
    <dbReference type="NCBI Taxonomy" id="36881"/>
    <lineage>
        <taxon>Eukaryota</taxon>
        <taxon>Viridiplantae</taxon>
        <taxon>Chlorophyta</taxon>
        <taxon>Pyramimonadophyceae</taxon>
        <taxon>Pyramimonadales</taxon>
        <taxon>Pyramimonadaceae</taxon>
        <taxon>Cymbomonas</taxon>
    </lineage>
</organism>
<feature type="compositionally biased region" description="Low complexity" evidence="2">
    <location>
        <begin position="253"/>
        <end position="268"/>
    </location>
</feature>
<feature type="region of interest" description="Disordered" evidence="2">
    <location>
        <begin position="253"/>
        <end position="272"/>
    </location>
</feature>
<reference evidence="3 4" key="1">
    <citation type="journal article" date="2015" name="Genome Biol. Evol.">
        <title>Comparative Genomics of a Bacterivorous Green Alga Reveals Evolutionary Causalities and Consequences of Phago-Mixotrophic Mode of Nutrition.</title>
        <authorList>
            <person name="Burns J.A."/>
            <person name="Paasch A."/>
            <person name="Narechania A."/>
            <person name="Kim E."/>
        </authorList>
    </citation>
    <scope>NUCLEOTIDE SEQUENCE [LARGE SCALE GENOMIC DNA]</scope>
    <source>
        <strain evidence="3 4">PLY_AMNH</strain>
    </source>
</reference>
<dbReference type="Proteomes" id="UP001190700">
    <property type="component" value="Unassembled WGS sequence"/>
</dbReference>
<feature type="coiled-coil region" evidence="1">
    <location>
        <begin position="498"/>
        <end position="541"/>
    </location>
</feature>
<evidence type="ECO:0000313" key="3">
    <source>
        <dbReference type="EMBL" id="KAK3280881.1"/>
    </source>
</evidence>
<protein>
    <submittedName>
        <fullName evidence="3">Uncharacterized protein</fullName>
    </submittedName>
</protein>
<keyword evidence="4" id="KW-1185">Reference proteome</keyword>
<dbReference type="EMBL" id="LGRX02004210">
    <property type="protein sequence ID" value="KAK3280881.1"/>
    <property type="molecule type" value="Genomic_DNA"/>
</dbReference>
<feature type="region of interest" description="Disordered" evidence="2">
    <location>
        <begin position="278"/>
        <end position="298"/>
    </location>
</feature>
<accession>A0AAE0GNZ1</accession>
<comment type="caution">
    <text evidence="3">The sequence shown here is derived from an EMBL/GenBank/DDBJ whole genome shotgun (WGS) entry which is preliminary data.</text>
</comment>
<feature type="region of interest" description="Disordered" evidence="2">
    <location>
        <begin position="181"/>
        <end position="236"/>
    </location>
</feature>
<sequence length="623" mass="69302">MATASERWSFMPRLLSLLTGWSFMPRLLSLLTGWSFMPRLLSLLTGWSFMPRLLSHLTGWGTGQVKKTTPMEIFAENHQKWYAAPKEEIDRSKLGELDQKWHPRVPTEFSVARIGSSQWIGLLSAIEETPQPSTCVCESHVEAFVMKAEELMKKVPADMLEKMKRASNHKLHMNEEHVERAHTTLTRGLSLPNSKRPETTNAPQPIHSSVHTIQPSPAPMTRAATAPPPAGDDSSSFITELSEGFVAELSDSASATALPPATPPKNTLRLAQPTPMTAPVIQRPADSPGIQQPRPGQYQSERALGRPMSVPHTMPSPGTKPALRARSVSSQGSMSTAVPKLILSSSPVSTKTPAPAALLPISPMADSPSQIIRTKSPRLSQAKESQARSLFVVDVDTLKCLRPAALTYRQAPWNWREALDNNILKQTLAANSPNILSSHKTVTGSPSMTRAATRISSKRLRPALDTGEGLLRAFEEQRWIGRAAEEGFLQEQKVVSTRQKEMEEQEEAERTRRLAELRKKHESKQERKDFLEQRIKLMERGGGATLFLEQEQMKKELTEEPGWKRLQRGGPASQRVNHLDADFVDERNKVRSMRPSHAQRMGMVAKSDPGKKPVKGVMWSSTK</sequence>